<comment type="similarity">
    <text evidence="2">Belongs to the peptidase S1 family. CLIP subfamily.</text>
</comment>
<dbReference type="InterPro" id="IPR051487">
    <property type="entry name" value="Ser/Thr_Proteases_Immune/Dev"/>
</dbReference>
<dbReference type="InterPro" id="IPR001314">
    <property type="entry name" value="Peptidase_S1A"/>
</dbReference>
<dbReference type="GO" id="GO:0006508">
    <property type="term" value="P:proteolysis"/>
    <property type="evidence" value="ECO:0007669"/>
    <property type="project" value="InterPro"/>
</dbReference>
<dbReference type="Proteomes" id="UP000759131">
    <property type="component" value="Unassembled WGS sequence"/>
</dbReference>
<organism evidence="4">
    <name type="scientific">Medioppia subpectinata</name>
    <dbReference type="NCBI Taxonomy" id="1979941"/>
    <lineage>
        <taxon>Eukaryota</taxon>
        <taxon>Metazoa</taxon>
        <taxon>Ecdysozoa</taxon>
        <taxon>Arthropoda</taxon>
        <taxon>Chelicerata</taxon>
        <taxon>Arachnida</taxon>
        <taxon>Acari</taxon>
        <taxon>Acariformes</taxon>
        <taxon>Sarcoptiformes</taxon>
        <taxon>Oribatida</taxon>
        <taxon>Brachypylina</taxon>
        <taxon>Oppioidea</taxon>
        <taxon>Oppiidae</taxon>
        <taxon>Medioppia</taxon>
    </lineage>
</organism>
<sequence>MDEEVYYHMNEPNITSSRIANGTDAVMTDKPSEAPWAVRVKLRELFINDNDRCSGVLIAMNWVLTSAHCLEDHWYATLVIKTSSLKGVQTRHVNQTFKTPSGADLAMLQTDRHFTRFRDRVLKRHYSINTVCLPEMNRTFTSGNVTVFGFGYISDKGWRSDKLQKAILKLWAFDLVSVVFCEITDYNRLCASSIKGRTCRGDSGGGWVQYNDRYGTQAVVIGIHKGSDVYTRCSNRTSIAINLSHWSVPWVIRASPYRSAGFQTRYTKTFIAFNESDVGLIQTDRPFTRLRDRTLKRHYSINTVCLPEMNGNFSSGNVTVFGFGYTGDDGSKSENLQKAILELWSYDVMSDHRWYGKYMLRASPYRSAGFQTRHINQTFNSSSGADLALIQTDRPFDRLRDRTLKRHYSINTGDSGSGWIRYNDWYGTQAIVLGIHSQSEIF</sequence>
<dbReference type="EMBL" id="OC856876">
    <property type="protein sequence ID" value="CAD7624408.1"/>
    <property type="molecule type" value="Genomic_DNA"/>
</dbReference>
<dbReference type="AlphaFoldDB" id="A0A7R9PXH9"/>
<evidence type="ECO:0000256" key="1">
    <source>
        <dbReference type="ARBA" id="ARBA00023157"/>
    </source>
</evidence>
<dbReference type="Pfam" id="PF00089">
    <property type="entry name" value="Trypsin"/>
    <property type="match status" value="2"/>
</dbReference>
<evidence type="ECO:0000256" key="2">
    <source>
        <dbReference type="ARBA" id="ARBA00024195"/>
    </source>
</evidence>
<dbReference type="PRINTS" id="PR00722">
    <property type="entry name" value="CHYMOTRYPSIN"/>
</dbReference>
<gene>
    <name evidence="4" type="ORF">OSB1V03_LOCUS4853</name>
</gene>
<dbReference type="Gene3D" id="2.40.10.10">
    <property type="entry name" value="Trypsin-like serine proteases"/>
    <property type="match status" value="2"/>
</dbReference>
<keyword evidence="1" id="KW-1015">Disulfide bond</keyword>
<protein>
    <recommendedName>
        <fullName evidence="3">Peptidase S1 domain-containing protein</fullName>
    </recommendedName>
</protein>
<dbReference type="SUPFAM" id="SSF50494">
    <property type="entry name" value="Trypsin-like serine proteases"/>
    <property type="match status" value="2"/>
</dbReference>
<reference evidence="4" key="1">
    <citation type="submission" date="2020-11" db="EMBL/GenBank/DDBJ databases">
        <authorList>
            <person name="Tran Van P."/>
        </authorList>
    </citation>
    <scope>NUCLEOTIDE SEQUENCE</scope>
</reference>
<evidence type="ECO:0000313" key="5">
    <source>
        <dbReference type="Proteomes" id="UP000759131"/>
    </source>
</evidence>
<keyword evidence="5" id="KW-1185">Reference proteome</keyword>
<dbReference type="PANTHER" id="PTHR24256">
    <property type="entry name" value="TRYPTASE-RELATED"/>
    <property type="match status" value="1"/>
</dbReference>
<dbReference type="OrthoDB" id="6515242at2759"/>
<dbReference type="InterPro" id="IPR043504">
    <property type="entry name" value="Peptidase_S1_PA_chymotrypsin"/>
</dbReference>
<dbReference type="InterPro" id="IPR009003">
    <property type="entry name" value="Peptidase_S1_PA"/>
</dbReference>
<dbReference type="GO" id="GO:0004252">
    <property type="term" value="F:serine-type endopeptidase activity"/>
    <property type="evidence" value="ECO:0007669"/>
    <property type="project" value="InterPro"/>
</dbReference>
<dbReference type="InterPro" id="IPR001254">
    <property type="entry name" value="Trypsin_dom"/>
</dbReference>
<evidence type="ECO:0000259" key="3">
    <source>
        <dbReference type="PROSITE" id="PS50240"/>
    </source>
</evidence>
<dbReference type="SMART" id="SM00020">
    <property type="entry name" value="Tryp_SPc"/>
    <property type="match status" value="1"/>
</dbReference>
<accession>A0A7R9PXH9</accession>
<feature type="domain" description="Peptidase S1" evidence="3">
    <location>
        <begin position="19"/>
        <end position="256"/>
    </location>
</feature>
<dbReference type="PROSITE" id="PS50240">
    <property type="entry name" value="TRYPSIN_DOM"/>
    <property type="match status" value="1"/>
</dbReference>
<proteinExistence type="inferred from homology"/>
<evidence type="ECO:0000313" key="4">
    <source>
        <dbReference type="EMBL" id="CAD7624408.1"/>
    </source>
</evidence>
<feature type="non-terminal residue" evidence="4">
    <location>
        <position position="1"/>
    </location>
</feature>
<name>A0A7R9PXH9_9ACAR</name>
<dbReference type="EMBL" id="CAJPIZ010002301">
    <property type="protein sequence ID" value="CAG2104838.1"/>
    <property type="molecule type" value="Genomic_DNA"/>
</dbReference>